<organism evidence="1 2">
    <name type="scientific">Ambrosiozyma monospora</name>
    <name type="common">Yeast</name>
    <name type="synonym">Endomycopsis monosporus</name>
    <dbReference type="NCBI Taxonomy" id="43982"/>
    <lineage>
        <taxon>Eukaryota</taxon>
        <taxon>Fungi</taxon>
        <taxon>Dikarya</taxon>
        <taxon>Ascomycota</taxon>
        <taxon>Saccharomycotina</taxon>
        <taxon>Pichiomycetes</taxon>
        <taxon>Pichiales</taxon>
        <taxon>Pichiaceae</taxon>
        <taxon>Ambrosiozyma</taxon>
    </lineage>
</organism>
<protein>
    <submittedName>
        <fullName evidence="1">Unnamed protein product</fullName>
    </submittedName>
</protein>
<keyword evidence="2" id="KW-1185">Reference proteome</keyword>
<comment type="caution">
    <text evidence="1">The sequence shown here is derived from an EMBL/GenBank/DDBJ whole genome shotgun (WGS) entry which is preliminary data.</text>
</comment>
<dbReference type="EMBL" id="BSXS01014941">
    <property type="protein sequence ID" value="GMF06198.1"/>
    <property type="molecule type" value="Genomic_DNA"/>
</dbReference>
<accession>A0ACB5UAU0</accession>
<dbReference type="Proteomes" id="UP001165064">
    <property type="component" value="Unassembled WGS sequence"/>
</dbReference>
<proteinExistence type="predicted"/>
<evidence type="ECO:0000313" key="2">
    <source>
        <dbReference type="Proteomes" id="UP001165064"/>
    </source>
</evidence>
<gene>
    <name evidence="1" type="ORF">Amon02_001259800</name>
</gene>
<sequence>MKTFTDAVIKSGLEPAEFWSTRLHLLRSYALQTNQKRGPYNVLSTIKPVASSDNQVNVAVTREKIHEIFKQYPLVRKAYDDTVPKISEGEFWSRFFSSKLFRKLRGEKVNLHDRGDTKLDKYLYYDPDYDGEEEDEDVDKLLEDKDKGRSKKKEDGSGTVAAVTEQLLEKSSGKKGSKRKKRHHKEEEEPIQLTASKKKVRLFHDIVKEVPKYIDVGANDEDNAQRLGNKPDITMKPDQDPDLLWIQKKRLLKN</sequence>
<evidence type="ECO:0000313" key="1">
    <source>
        <dbReference type="EMBL" id="GMF06198.1"/>
    </source>
</evidence>
<name>A0ACB5UAU0_AMBMO</name>
<reference evidence="1" key="1">
    <citation type="submission" date="2023-04" db="EMBL/GenBank/DDBJ databases">
        <title>Ambrosiozyma monospora NBRC 10751.</title>
        <authorList>
            <person name="Ichikawa N."/>
            <person name="Sato H."/>
            <person name="Tonouchi N."/>
        </authorList>
    </citation>
    <scope>NUCLEOTIDE SEQUENCE</scope>
    <source>
        <strain evidence="1">NBRC 10751</strain>
    </source>
</reference>